<name>A0A815HWW0_9BILA</name>
<evidence type="ECO:0000313" key="2">
    <source>
        <dbReference type="EMBL" id="CAF1357403.1"/>
    </source>
</evidence>
<dbReference type="AlphaFoldDB" id="A0A815HWW0"/>
<dbReference type="Proteomes" id="UP000663889">
    <property type="component" value="Unassembled WGS sequence"/>
</dbReference>
<feature type="transmembrane region" description="Helical" evidence="1">
    <location>
        <begin position="12"/>
        <end position="45"/>
    </location>
</feature>
<keyword evidence="1" id="KW-0472">Membrane</keyword>
<accession>A0A815HWW0</accession>
<comment type="caution">
    <text evidence="2">The sequence shown here is derived from an EMBL/GenBank/DDBJ whole genome shotgun (WGS) entry which is preliminary data.</text>
</comment>
<reference evidence="2" key="1">
    <citation type="submission" date="2021-02" db="EMBL/GenBank/DDBJ databases">
        <authorList>
            <person name="Nowell W R."/>
        </authorList>
    </citation>
    <scope>NUCLEOTIDE SEQUENCE</scope>
</reference>
<organism evidence="2 3">
    <name type="scientific">Rotaria sordida</name>
    <dbReference type="NCBI Taxonomy" id="392033"/>
    <lineage>
        <taxon>Eukaryota</taxon>
        <taxon>Metazoa</taxon>
        <taxon>Spiralia</taxon>
        <taxon>Gnathifera</taxon>
        <taxon>Rotifera</taxon>
        <taxon>Eurotatoria</taxon>
        <taxon>Bdelloidea</taxon>
        <taxon>Philodinida</taxon>
        <taxon>Philodinidae</taxon>
        <taxon>Rotaria</taxon>
    </lineage>
</organism>
<keyword evidence="1" id="KW-1133">Transmembrane helix</keyword>
<evidence type="ECO:0000313" key="3">
    <source>
        <dbReference type="Proteomes" id="UP000663889"/>
    </source>
</evidence>
<gene>
    <name evidence="2" type="ORF">SEV965_LOCUS29194</name>
</gene>
<proteinExistence type="predicted"/>
<dbReference type="EMBL" id="CAJNOU010002897">
    <property type="protein sequence ID" value="CAF1357403.1"/>
    <property type="molecule type" value="Genomic_DNA"/>
</dbReference>
<protein>
    <submittedName>
        <fullName evidence="2">Uncharacterized protein</fullName>
    </submittedName>
</protein>
<sequence length="108" mass="11482">MAYWTPARGNAAAGVLAPILATLAALGILAAAATVIILSLIPVYLPTKVVPRRTNATTTTTTMTTTTTTRTTTTTTTTLAPTTLSHTTFAFVHRSMSHEDFELFEIVE</sequence>
<keyword evidence="1" id="KW-0812">Transmembrane</keyword>
<evidence type="ECO:0000256" key="1">
    <source>
        <dbReference type="SAM" id="Phobius"/>
    </source>
</evidence>